<evidence type="ECO:0000313" key="3">
    <source>
        <dbReference type="Proteomes" id="UP001596106"/>
    </source>
</evidence>
<keyword evidence="3" id="KW-1185">Reference proteome</keyword>
<feature type="transmembrane region" description="Helical" evidence="1">
    <location>
        <begin position="7"/>
        <end position="29"/>
    </location>
</feature>
<reference evidence="3" key="1">
    <citation type="journal article" date="2019" name="Int. J. Syst. Evol. Microbiol.">
        <title>The Global Catalogue of Microorganisms (GCM) 10K type strain sequencing project: providing services to taxonomists for standard genome sequencing and annotation.</title>
        <authorList>
            <consortium name="The Broad Institute Genomics Platform"/>
            <consortium name="The Broad Institute Genome Sequencing Center for Infectious Disease"/>
            <person name="Wu L."/>
            <person name="Ma J."/>
        </authorList>
    </citation>
    <scope>NUCLEOTIDE SEQUENCE [LARGE SCALE GENOMIC DNA]</scope>
    <source>
        <strain evidence="3">CCUG 55250</strain>
    </source>
</reference>
<evidence type="ECO:0000313" key="2">
    <source>
        <dbReference type="EMBL" id="MFC5412106.1"/>
    </source>
</evidence>
<keyword evidence="1" id="KW-0812">Transmembrane</keyword>
<name>A0ABW0IF95_9BACT</name>
<comment type="caution">
    <text evidence="2">The sequence shown here is derived from an EMBL/GenBank/DDBJ whole genome shotgun (WGS) entry which is preliminary data.</text>
</comment>
<feature type="transmembrane region" description="Helical" evidence="1">
    <location>
        <begin position="75"/>
        <end position="94"/>
    </location>
</feature>
<dbReference type="RefSeq" id="WP_379849285.1">
    <property type="nucleotide sequence ID" value="NZ_JBHSMA010000010.1"/>
</dbReference>
<organism evidence="2 3">
    <name type="scientific">Larkinella bovis</name>
    <dbReference type="NCBI Taxonomy" id="683041"/>
    <lineage>
        <taxon>Bacteria</taxon>
        <taxon>Pseudomonadati</taxon>
        <taxon>Bacteroidota</taxon>
        <taxon>Cytophagia</taxon>
        <taxon>Cytophagales</taxon>
        <taxon>Spirosomataceae</taxon>
        <taxon>Larkinella</taxon>
    </lineage>
</organism>
<keyword evidence="1" id="KW-1133">Transmembrane helix</keyword>
<evidence type="ECO:0000256" key="1">
    <source>
        <dbReference type="SAM" id="Phobius"/>
    </source>
</evidence>
<gene>
    <name evidence="2" type="ORF">ACFPMF_22465</name>
</gene>
<dbReference type="EMBL" id="JBHSMA010000010">
    <property type="protein sequence ID" value="MFC5412106.1"/>
    <property type="molecule type" value="Genomic_DNA"/>
</dbReference>
<accession>A0ABW0IF95</accession>
<feature type="transmembrane region" description="Helical" evidence="1">
    <location>
        <begin position="41"/>
        <end position="63"/>
    </location>
</feature>
<keyword evidence="1" id="KW-0472">Membrane</keyword>
<sequence>MERFLTLLIASLCAAPLYFFLFSGIVFSMNKGLSGDSGMAVAYFGTWGGFLAAFVGFWLTWLLAQRLLADHFLRYLQLFDGVALIGWLVTYLIWSADEPYVLQYADHRAVLDVEARVPKAFLNGQAIDSALGFQFIGQDFESRLPMPVREEGGFVILPWQTTPYEINKWRMRVFVYNEPVDYQLDLPKHPQESTAWSGWITPSAGQQSEPLPARMAQNFTLRYRFRLVPHGSPD</sequence>
<protein>
    <submittedName>
        <fullName evidence="2">Uncharacterized protein</fullName>
    </submittedName>
</protein>
<dbReference type="Proteomes" id="UP001596106">
    <property type="component" value="Unassembled WGS sequence"/>
</dbReference>
<proteinExistence type="predicted"/>